<sequence>MTKLVRPQKVSDQILAVLEERIAAGEYPEGQKIPPERSLAEEFNVSRPSVRVALNVLIAKNVLEARQGDGYYVSAKPQQDFLADWQALLGKHSNWERDVYDFSCHIEGCMAALAAMRRTDTDLKRIEFWLANFETACHEGNLDHQAEADYSFHQTIADAAHNILFSHLSASLLKMLYEQTRSDIIHADHEYNPRPTLIAHHRALYEAIKAGDAQQAAEIARRHLDFVSERIREGREYQSRREHAGTLAQHDLDRVKDW</sequence>
<reference evidence="8 9" key="1">
    <citation type="submission" date="2018-11" db="EMBL/GenBank/DDBJ databases">
        <title>Neisseria weixii sp. nov. isolated from the rectal contents of plateau pika (Ochotona cruzoniae).</title>
        <authorList>
            <person name="Zhang G."/>
        </authorList>
    </citation>
    <scope>NUCLEOTIDE SEQUENCE [LARGE SCALE GENOMIC DNA]</scope>
    <source>
        <strain evidence="8 9">10009</strain>
    </source>
</reference>
<dbReference type="Proteomes" id="UP000272412">
    <property type="component" value="Unassembled WGS sequence"/>
</dbReference>
<dbReference type="SUPFAM" id="SSF46785">
    <property type="entry name" value="Winged helix' DNA-binding domain"/>
    <property type="match status" value="1"/>
</dbReference>
<dbReference type="InterPro" id="IPR036390">
    <property type="entry name" value="WH_DNA-bd_sf"/>
</dbReference>
<dbReference type="GO" id="GO:0003700">
    <property type="term" value="F:DNA-binding transcription factor activity"/>
    <property type="evidence" value="ECO:0007669"/>
    <property type="project" value="InterPro"/>
</dbReference>
<dbReference type="SMART" id="SM00345">
    <property type="entry name" value="HTH_GNTR"/>
    <property type="match status" value="1"/>
</dbReference>
<proteinExistence type="predicted"/>
<dbReference type="RefSeq" id="WP_123803534.1">
    <property type="nucleotide sequence ID" value="NZ_RPFL01000001.1"/>
</dbReference>
<evidence type="ECO:0000256" key="2">
    <source>
        <dbReference type="ARBA" id="ARBA00023015"/>
    </source>
</evidence>
<keyword evidence="1" id="KW-0678">Repressor</keyword>
<dbReference type="Pfam" id="PF00392">
    <property type="entry name" value="GntR"/>
    <property type="match status" value="1"/>
</dbReference>
<dbReference type="PANTHER" id="PTHR43537">
    <property type="entry name" value="TRANSCRIPTIONAL REGULATOR, GNTR FAMILY"/>
    <property type="match status" value="1"/>
</dbReference>
<dbReference type="InterPro" id="IPR036388">
    <property type="entry name" value="WH-like_DNA-bd_sf"/>
</dbReference>
<feature type="domain" description="HTH gntR-type" evidence="7">
    <location>
        <begin position="8"/>
        <end position="76"/>
    </location>
</feature>
<keyword evidence="9" id="KW-1185">Reference proteome</keyword>
<accession>A0A3N4N3E7</accession>
<evidence type="ECO:0000313" key="8">
    <source>
        <dbReference type="EMBL" id="RPD90804.1"/>
    </source>
</evidence>
<name>A0A3N4N3E7_9NEIS</name>
<organism evidence="8 9">
    <name type="scientific">Neisseria weixii</name>
    <dbReference type="NCBI Taxonomy" id="1853276"/>
    <lineage>
        <taxon>Bacteria</taxon>
        <taxon>Pseudomonadati</taxon>
        <taxon>Pseudomonadota</taxon>
        <taxon>Betaproteobacteria</taxon>
        <taxon>Neisseriales</taxon>
        <taxon>Neisseriaceae</taxon>
        <taxon>Neisseria</taxon>
    </lineage>
</organism>
<keyword evidence="3" id="KW-0238">DNA-binding</keyword>
<dbReference type="Pfam" id="PF07729">
    <property type="entry name" value="FCD"/>
    <property type="match status" value="1"/>
</dbReference>
<dbReference type="InterPro" id="IPR011711">
    <property type="entry name" value="GntR_C"/>
</dbReference>
<dbReference type="SMART" id="SM00895">
    <property type="entry name" value="FCD"/>
    <property type="match status" value="1"/>
</dbReference>
<evidence type="ECO:0000313" key="9">
    <source>
        <dbReference type="Proteomes" id="UP000272412"/>
    </source>
</evidence>
<comment type="caution">
    <text evidence="8">The sequence shown here is derived from an EMBL/GenBank/DDBJ whole genome shotgun (WGS) entry which is preliminary data.</text>
</comment>
<dbReference type="CDD" id="cd07377">
    <property type="entry name" value="WHTH_GntR"/>
    <property type="match status" value="1"/>
</dbReference>
<evidence type="ECO:0000256" key="6">
    <source>
        <dbReference type="ARBA" id="ARBA00039592"/>
    </source>
</evidence>
<dbReference type="InterPro" id="IPR008920">
    <property type="entry name" value="TF_FadR/GntR_C"/>
</dbReference>
<evidence type="ECO:0000256" key="5">
    <source>
        <dbReference type="ARBA" id="ARBA00037357"/>
    </source>
</evidence>
<dbReference type="SUPFAM" id="SSF48008">
    <property type="entry name" value="GntR ligand-binding domain-like"/>
    <property type="match status" value="1"/>
</dbReference>
<protein>
    <recommendedName>
        <fullName evidence="6">Pyruvate dehydrogenase complex repressor</fullName>
    </recommendedName>
</protein>
<dbReference type="GO" id="GO:0003677">
    <property type="term" value="F:DNA binding"/>
    <property type="evidence" value="ECO:0007669"/>
    <property type="project" value="UniProtKB-KW"/>
</dbReference>
<keyword evidence="4" id="KW-0804">Transcription</keyword>
<comment type="function">
    <text evidence="5">Transcriptional repressor for the pyruvate dehydrogenase complex genes aceEF and lpd.</text>
</comment>
<dbReference type="Gene3D" id="1.20.120.530">
    <property type="entry name" value="GntR ligand-binding domain-like"/>
    <property type="match status" value="1"/>
</dbReference>
<evidence type="ECO:0000256" key="4">
    <source>
        <dbReference type="ARBA" id="ARBA00023163"/>
    </source>
</evidence>
<dbReference type="AlphaFoldDB" id="A0A3N4N3E7"/>
<dbReference type="EMBL" id="RPFL01000001">
    <property type="protein sequence ID" value="RPD90804.1"/>
    <property type="molecule type" value="Genomic_DNA"/>
</dbReference>
<dbReference type="InterPro" id="IPR000524">
    <property type="entry name" value="Tscrpt_reg_HTH_GntR"/>
</dbReference>
<dbReference type="Gene3D" id="1.10.10.10">
    <property type="entry name" value="Winged helix-like DNA-binding domain superfamily/Winged helix DNA-binding domain"/>
    <property type="match status" value="1"/>
</dbReference>
<dbReference type="PROSITE" id="PS50949">
    <property type="entry name" value="HTH_GNTR"/>
    <property type="match status" value="1"/>
</dbReference>
<dbReference type="PANTHER" id="PTHR43537:SF34">
    <property type="entry name" value="PYRUVATE DEHYDROGENASE COMPLEX REPRESSOR"/>
    <property type="match status" value="1"/>
</dbReference>
<evidence type="ECO:0000259" key="7">
    <source>
        <dbReference type="PROSITE" id="PS50949"/>
    </source>
</evidence>
<dbReference type="OrthoDB" id="5296437at2"/>
<dbReference type="PRINTS" id="PR00035">
    <property type="entry name" value="HTHGNTR"/>
</dbReference>
<evidence type="ECO:0000256" key="3">
    <source>
        <dbReference type="ARBA" id="ARBA00023125"/>
    </source>
</evidence>
<gene>
    <name evidence="8" type="ORF">EGK74_00145</name>
</gene>
<keyword evidence="2" id="KW-0805">Transcription regulation</keyword>
<evidence type="ECO:0000256" key="1">
    <source>
        <dbReference type="ARBA" id="ARBA00022491"/>
    </source>
</evidence>